<dbReference type="EMBL" id="LAVV01006560">
    <property type="protein sequence ID" value="KNZ59354.1"/>
    <property type="molecule type" value="Genomic_DNA"/>
</dbReference>
<evidence type="ECO:0000313" key="3">
    <source>
        <dbReference type="EMBL" id="KNZ59354.1"/>
    </source>
</evidence>
<gene>
    <name evidence="3" type="ORF">VP01_1750g1</name>
</gene>
<keyword evidence="2" id="KW-1133">Transmembrane helix</keyword>
<name>A0A0L6VF61_9BASI</name>
<feature type="compositionally biased region" description="Low complexity" evidence="1">
    <location>
        <begin position="35"/>
        <end position="54"/>
    </location>
</feature>
<feature type="region of interest" description="Disordered" evidence="1">
    <location>
        <begin position="1"/>
        <end position="87"/>
    </location>
</feature>
<keyword evidence="2" id="KW-0472">Membrane</keyword>
<keyword evidence="2" id="KW-0812">Transmembrane</keyword>
<dbReference type="OrthoDB" id="203796at2759"/>
<accession>A0A0L6VF61</accession>
<proteinExistence type="predicted"/>
<evidence type="ECO:0000256" key="2">
    <source>
        <dbReference type="SAM" id="Phobius"/>
    </source>
</evidence>
<dbReference type="PANTHER" id="PTHR37848:SF1">
    <property type="entry name" value="SUN DOMAIN-CONTAINING PROTEIN"/>
    <property type="match status" value="1"/>
</dbReference>
<feature type="transmembrane region" description="Helical" evidence="2">
    <location>
        <begin position="434"/>
        <end position="456"/>
    </location>
</feature>
<organism evidence="3 4">
    <name type="scientific">Puccinia sorghi</name>
    <dbReference type="NCBI Taxonomy" id="27349"/>
    <lineage>
        <taxon>Eukaryota</taxon>
        <taxon>Fungi</taxon>
        <taxon>Dikarya</taxon>
        <taxon>Basidiomycota</taxon>
        <taxon>Pucciniomycotina</taxon>
        <taxon>Pucciniomycetes</taxon>
        <taxon>Pucciniales</taxon>
        <taxon>Pucciniaceae</taxon>
        <taxon>Puccinia</taxon>
    </lineage>
</organism>
<keyword evidence="4" id="KW-1185">Reference proteome</keyword>
<dbReference type="PANTHER" id="PTHR37848">
    <property type="entry name" value="EXPRESSED PROTEIN"/>
    <property type="match status" value="1"/>
</dbReference>
<feature type="region of interest" description="Disordered" evidence="1">
    <location>
        <begin position="261"/>
        <end position="281"/>
    </location>
</feature>
<sequence>MAKKQPPTNAEEIRIQPHSSPSISSEGPPRYSDQPSSSSNAPSHASSAIHPLPAKSAEPTGFLASPSSLGPLPPDFEAGNSSDHPLPPDFSVYQASYTADSLGNITRCHKLMPTFYCSSSANSPAWFLFCLHSSSHDSHLNTDGEALCRFILLHISSPPELIVKLSGTHEDLRTETTTEYVNGKIDHLLSSPRRTEYRTREQRQTVTDFSFTMQAASEATLDHGIRQLYIVGDGEVVGRGKHRRERGRWDNGKDLGLLNQIGTEQESPDLPGRGTSSVGFRERRKADKIANEVKRFGYPPFVPTWMFPRNAFSCEPTRPPDHLLGPNWQDKCTNYFNSVVSRGYYRHQKTNRQVSVVVERELRQWCDDYCANKKYLKELRVQKAVFGWNLALLEEELLKLLNSTPYLSSTHFSVDFYTTSSEIVVRPVNAMSKIFSLSGFTKFILTITLVYPVLWLMRYLILGADYDVVRVAYPLVYWLEPELRAPQASLRGQSELDWFAANQAHISRACQNSKIGSLYSS</sequence>
<comment type="caution">
    <text evidence="3">The sequence shown here is derived from an EMBL/GenBank/DDBJ whole genome shotgun (WGS) entry which is preliminary data.</text>
</comment>
<protein>
    <submittedName>
        <fullName evidence="3">Uncharacterized protein</fullName>
    </submittedName>
</protein>
<dbReference type="VEuPathDB" id="FungiDB:VP01_1750g1"/>
<evidence type="ECO:0000256" key="1">
    <source>
        <dbReference type="SAM" id="MobiDB-lite"/>
    </source>
</evidence>
<dbReference type="Proteomes" id="UP000037035">
    <property type="component" value="Unassembled WGS sequence"/>
</dbReference>
<evidence type="ECO:0000313" key="4">
    <source>
        <dbReference type="Proteomes" id="UP000037035"/>
    </source>
</evidence>
<reference evidence="3 4" key="1">
    <citation type="submission" date="2015-08" db="EMBL/GenBank/DDBJ databases">
        <title>Next Generation Sequencing and Analysis of the Genome of Puccinia sorghi L Schw, the Causal Agent of Maize Common Rust.</title>
        <authorList>
            <person name="Rochi L."/>
            <person name="Burguener G."/>
            <person name="Darino M."/>
            <person name="Turjanski A."/>
            <person name="Kreff E."/>
            <person name="Dieguez M.J."/>
            <person name="Sacco F."/>
        </authorList>
    </citation>
    <scope>NUCLEOTIDE SEQUENCE [LARGE SCALE GENOMIC DNA]</scope>
    <source>
        <strain evidence="3 4">RO10H11247</strain>
    </source>
</reference>
<dbReference type="AlphaFoldDB" id="A0A0L6VF61"/>